<dbReference type="OMA" id="AGIMHHQ"/>
<evidence type="ECO:0000256" key="1">
    <source>
        <dbReference type="SAM" id="MobiDB-lite"/>
    </source>
</evidence>
<dbReference type="InParanoid" id="Q75E30"/>
<dbReference type="OrthoDB" id="4070640at2759"/>
<keyword evidence="3" id="KW-1185">Reference proteome</keyword>
<dbReference type="GeneID" id="4618867"/>
<dbReference type="Proteomes" id="UP000000591">
    <property type="component" value="Chromosome II"/>
</dbReference>
<dbReference type="eggNOG" id="ENOG502QU4I">
    <property type="taxonomic scope" value="Eukaryota"/>
</dbReference>
<gene>
    <name evidence="2" type="ORF">AGOS_ABL160C</name>
</gene>
<dbReference type="AlphaFoldDB" id="Q75E30"/>
<dbReference type="HOGENOM" id="CLU_023702_0_0_1"/>
<dbReference type="KEGG" id="ago:AGOS_ABL160C"/>
<reference evidence="2 3" key="1">
    <citation type="journal article" date="2004" name="Science">
        <title>The Ashbya gossypii genome as a tool for mapping the ancient Saccharomyces cerevisiae genome.</title>
        <authorList>
            <person name="Dietrich F.S."/>
            <person name="Voegeli S."/>
            <person name="Brachat S."/>
            <person name="Lerch A."/>
            <person name="Gates K."/>
            <person name="Steiner S."/>
            <person name="Mohr C."/>
            <person name="Pohlmann R."/>
            <person name="Luedi P."/>
            <person name="Choi S."/>
            <person name="Wing R.A."/>
            <person name="Flavier A."/>
            <person name="Gaffney T.D."/>
            <person name="Philippsen P."/>
        </authorList>
    </citation>
    <scope>NUCLEOTIDE SEQUENCE [LARGE SCALE GENOMIC DNA]</scope>
    <source>
        <strain evidence="3">ATCC 10895 / CBS 109.51 / FGSC 9923 / NRRL Y-1056</strain>
    </source>
</reference>
<feature type="region of interest" description="Disordered" evidence="1">
    <location>
        <begin position="210"/>
        <end position="236"/>
    </location>
</feature>
<sequence length="420" mass="46584">MSAFSDRQFSTKSTAYGSPVTGSSQMKLDVFLIKGYQLVSHSGTQDVPTSVSVVLRTAMDETISEKEQQRFQKLSQLYNAIIQNALLLDSSSSPKSAIELYQRFQQILKELELSGDASPYAKYFCKLEDDAGATWHIRDDQEMQGDSVWHSVSENIKKIYDSDRGLILPILNKRRSAVNSTRNSPPPYKEDPLSYQQLRRKLSKLQGHYDYGGPGDSTRTVTAHAPDERDSKNVNGNGAIDFFNGGHSRSRNNDNDALLRGYYTMPTSPTSLWSSGINLSLQSRREFSSQADNDPVEELLQMATGTASNNAAAVAAADRGAAVANANGSETPLQKNSTATADSTAVASGLTLMDDVQAIPTSLTLKETELYDRLLKEKDERIIELERQLVCERNECQWLRKLLLEDVGCIRNMLTGMKDR</sequence>
<accession>Q75E30</accession>
<proteinExistence type="predicted"/>
<dbReference type="RefSeq" id="NP_982787.2">
    <property type="nucleotide sequence ID" value="NM_208140.2"/>
</dbReference>
<organism evidence="2 3">
    <name type="scientific">Eremothecium gossypii (strain ATCC 10895 / CBS 109.51 / FGSC 9923 / NRRL Y-1056)</name>
    <name type="common">Yeast</name>
    <name type="synonym">Ashbya gossypii</name>
    <dbReference type="NCBI Taxonomy" id="284811"/>
    <lineage>
        <taxon>Eukaryota</taxon>
        <taxon>Fungi</taxon>
        <taxon>Dikarya</taxon>
        <taxon>Ascomycota</taxon>
        <taxon>Saccharomycotina</taxon>
        <taxon>Saccharomycetes</taxon>
        <taxon>Saccharomycetales</taxon>
        <taxon>Saccharomycetaceae</taxon>
        <taxon>Eremothecium</taxon>
    </lineage>
</organism>
<reference evidence="3" key="2">
    <citation type="journal article" date="2013" name="G3 (Bethesda)">
        <title>Genomes of Ashbya fungi isolated from insects reveal four mating-type loci, numerous translocations, lack of transposons, and distinct gene duplications.</title>
        <authorList>
            <person name="Dietrich F.S."/>
            <person name="Voegeli S."/>
            <person name="Kuo S."/>
            <person name="Philippsen P."/>
        </authorList>
    </citation>
    <scope>GENOME REANNOTATION</scope>
    <source>
        <strain evidence="3">ATCC 10895 / CBS 109.51 / FGSC 9923 / NRRL Y-1056</strain>
    </source>
</reference>
<evidence type="ECO:0000313" key="3">
    <source>
        <dbReference type="Proteomes" id="UP000000591"/>
    </source>
</evidence>
<protein>
    <submittedName>
        <fullName evidence="2">ABL160Cp</fullName>
    </submittedName>
</protein>
<name>Q75E30_EREGS</name>
<dbReference type="FunCoup" id="Q75E30">
    <property type="interactions" value="913"/>
</dbReference>
<dbReference type="EMBL" id="AE016815">
    <property type="protein sequence ID" value="AAS50611.2"/>
    <property type="molecule type" value="Genomic_DNA"/>
</dbReference>
<evidence type="ECO:0000313" key="2">
    <source>
        <dbReference type="EMBL" id="AAS50611.2"/>
    </source>
</evidence>